<comment type="caution">
    <text evidence="2">The sequence shown here is derived from an EMBL/GenBank/DDBJ whole genome shotgun (WGS) entry which is preliminary data.</text>
</comment>
<keyword evidence="3" id="KW-1185">Reference proteome</keyword>
<feature type="chain" id="PRO_5030543307" description="Band 7 domain-containing protein" evidence="1">
    <location>
        <begin position="31"/>
        <end position="246"/>
    </location>
</feature>
<reference evidence="2 3" key="1">
    <citation type="submission" date="2020-08" db="EMBL/GenBank/DDBJ databases">
        <title>Genomic Encyclopedia of Type Strains, Phase IV (KMG-IV): sequencing the most valuable type-strain genomes for metagenomic binning, comparative biology and taxonomic classification.</title>
        <authorList>
            <person name="Goeker M."/>
        </authorList>
    </citation>
    <scope>NUCLEOTIDE SEQUENCE [LARGE SCALE GENOMIC DNA]</scope>
    <source>
        <strain evidence="2 3">DSM 26718</strain>
    </source>
</reference>
<evidence type="ECO:0000313" key="3">
    <source>
        <dbReference type="Proteomes" id="UP000532746"/>
    </source>
</evidence>
<evidence type="ECO:0000256" key="1">
    <source>
        <dbReference type="SAM" id="SignalP"/>
    </source>
</evidence>
<evidence type="ECO:0008006" key="4">
    <source>
        <dbReference type="Google" id="ProtNLM"/>
    </source>
</evidence>
<proteinExistence type="predicted"/>
<name>A0A7W9WCZ5_9BACT</name>
<accession>A0A7W9WCZ5</accession>
<gene>
    <name evidence="2" type="ORF">HNQ93_002731</name>
</gene>
<dbReference type="EMBL" id="JACHGG010000003">
    <property type="protein sequence ID" value="MBB6059871.1"/>
    <property type="molecule type" value="Genomic_DNA"/>
</dbReference>
<dbReference type="RefSeq" id="WP_183403701.1">
    <property type="nucleotide sequence ID" value="NZ_JACHGG010000003.1"/>
</dbReference>
<keyword evidence="1" id="KW-0732">Signal</keyword>
<protein>
    <recommendedName>
        <fullName evidence="4">Band 7 domain-containing protein</fullName>
    </recommendedName>
</protein>
<organism evidence="2 3">
    <name type="scientific">Hymenobacter luteus</name>
    <dbReference type="NCBI Taxonomy" id="1411122"/>
    <lineage>
        <taxon>Bacteria</taxon>
        <taxon>Pseudomonadati</taxon>
        <taxon>Bacteroidota</taxon>
        <taxon>Cytophagia</taxon>
        <taxon>Cytophagales</taxon>
        <taxon>Hymenobacteraceae</taxon>
        <taxon>Hymenobacter</taxon>
    </lineage>
</organism>
<sequence length="246" mass="27231">MHFISYFTSGFMRALSTLLTAGWLAGCSYAKSNQQVLVSDDCGMSWSQIPAGDAVPKGAMNPCYMKVVIPNFPMQGDSKFVTNLKDRVRASVHIDYDYSITKPLAFIRQAKYLGKANAQADSNEALSPAAFEGAENMVIDKRIRDVSKALFLTEDIVELDQAEIENSLLVQSNKALEPLGVHLNFITLTFDLDEQTRQAIDVSTAMKIYESRNLAEVGKQVMIQRAGANRIVVENQIPVTTPEKED</sequence>
<feature type="signal peptide" evidence="1">
    <location>
        <begin position="1"/>
        <end position="30"/>
    </location>
</feature>
<evidence type="ECO:0000313" key="2">
    <source>
        <dbReference type="EMBL" id="MBB6059871.1"/>
    </source>
</evidence>
<dbReference type="AlphaFoldDB" id="A0A7W9WCZ5"/>
<dbReference type="Proteomes" id="UP000532746">
    <property type="component" value="Unassembled WGS sequence"/>
</dbReference>